<evidence type="ECO:0000313" key="3">
    <source>
        <dbReference type="EMBL" id="AMZ02557.1"/>
    </source>
</evidence>
<evidence type="ECO:0000256" key="2">
    <source>
        <dbReference type="ARBA" id="ARBA00023043"/>
    </source>
</evidence>
<reference evidence="3" key="1">
    <citation type="journal article" date="2016" name="Genom Data">
        <title>Isolation and complete genome sequencing of Mimivirus bombay, a Giant Virus in sewage of Mumbai, India.</title>
        <authorList>
            <person name="Chatterjee A."/>
            <person name="Ali F."/>
            <person name="Bange D."/>
            <person name="Kondabagil K."/>
        </authorList>
    </citation>
    <scope>NUCLEOTIDE SEQUENCE [LARGE SCALE GENOMIC DNA]</scope>
    <source>
        <strain evidence="3">1</strain>
    </source>
</reference>
<dbReference type="EMBL" id="KU761889">
    <property type="protein sequence ID" value="AMZ02557.1"/>
    <property type="molecule type" value="Genomic_DNA"/>
</dbReference>
<dbReference type="Pfam" id="PF12796">
    <property type="entry name" value="Ank_2"/>
    <property type="match status" value="1"/>
</dbReference>
<name>A0A165X8D2_MIMIV</name>
<dbReference type="SMART" id="SM00248">
    <property type="entry name" value="ANK"/>
    <property type="match status" value="5"/>
</dbReference>
<dbReference type="PANTHER" id="PTHR24188:SF29">
    <property type="entry name" value="GH09064P"/>
    <property type="match status" value="1"/>
</dbReference>
<dbReference type="PANTHER" id="PTHR24188">
    <property type="entry name" value="ANKYRIN REPEAT PROTEIN"/>
    <property type="match status" value="1"/>
</dbReference>
<accession>A0A165X8D2</accession>
<keyword evidence="2" id="KW-0040">ANK repeat</keyword>
<organism evidence="3 4">
    <name type="scientific">Mimivirus Bombay</name>
    <dbReference type="NCBI Taxonomy" id="1835008"/>
    <lineage>
        <taxon>Viruses</taxon>
        <taxon>Varidnaviria</taxon>
        <taxon>Bamfordvirae</taxon>
        <taxon>Nucleocytoviricota</taxon>
        <taxon>Megaviricetes</taxon>
        <taxon>Imitervirales</taxon>
        <taxon>Mimiviridae</taxon>
        <taxon>Megamimivirinae</taxon>
        <taxon>Mimivirus</taxon>
        <taxon>Mimivirus bradfordmassiliense</taxon>
    </lineage>
</organism>
<sequence>MWDELPVELWIHIISFVENPVKLLTCNKFFLKFIPLHCYNKIIHTKFKKNRSKNILKIAVENGYINVVKHIDNLKKKKSILVQNPWIFGYDVCILFDICCKKGHLDLIKYIYSELVRNQYSKDIRVKIWDGLKTDDIKYLTSAISHGHYDIYVYLSGCIASFNYFQKKYIIHTIIKYRQLKIFRYLFRKAPKEFRYYALKIACRYGSLKIVKFLIKKGAKIETDNYFAIDIALSNHHYRTVKYLLSTLLDVKIPVYWTWLDVMNDLLGYYEDNDKIKNIMLRSNSKICDSSFKILSLEEITYKNINELFIGQKLNAKQHKNIIDLYISNYKNRESSNENSSIEHLCCVIKHLMENMELDSIKYIITETNLDPFIANFIHKQSLEINSFDTTIFL</sequence>
<dbReference type="SUPFAM" id="SSF48403">
    <property type="entry name" value="Ankyrin repeat"/>
    <property type="match status" value="1"/>
</dbReference>
<dbReference type="PROSITE" id="PS50088">
    <property type="entry name" value="ANK_REPEAT"/>
    <property type="match status" value="1"/>
</dbReference>
<keyword evidence="1" id="KW-0677">Repeat</keyword>
<evidence type="ECO:0000256" key="1">
    <source>
        <dbReference type="ARBA" id="ARBA00022737"/>
    </source>
</evidence>
<dbReference type="Gene3D" id="1.25.40.20">
    <property type="entry name" value="Ankyrin repeat-containing domain"/>
    <property type="match status" value="1"/>
</dbReference>
<evidence type="ECO:0000313" key="4">
    <source>
        <dbReference type="Proteomes" id="UP000241559"/>
    </source>
</evidence>
<protein>
    <submittedName>
        <fullName evidence="3">Putative ankyrin repeat protein</fullName>
    </submittedName>
</protein>
<proteinExistence type="predicted"/>
<dbReference type="InterPro" id="IPR036770">
    <property type="entry name" value="Ankyrin_rpt-contain_sf"/>
</dbReference>
<dbReference type="InterPro" id="IPR002110">
    <property type="entry name" value="Ankyrin_rpt"/>
</dbReference>
<dbReference type="SMR" id="A0A165X8D2"/>
<dbReference type="Proteomes" id="UP000241559">
    <property type="component" value="Segment"/>
</dbReference>